<dbReference type="Gene3D" id="3.30.420.10">
    <property type="entry name" value="Ribonuclease H-like superfamily/Ribonuclease H"/>
    <property type="match status" value="1"/>
</dbReference>
<dbReference type="AlphaFoldDB" id="J9C7C1"/>
<dbReference type="InterPro" id="IPR001584">
    <property type="entry name" value="Integrase_cat-core"/>
</dbReference>
<dbReference type="PROSITE" id="PS50994">
    <property type="entry name" value="INTEGRASE"/>
    <property type="match status" value="1"/>
</dbReference>
<comment type="caution">
    <text evidence="2">The sequence shown here is derived from an EMBL/GenBank/DDBJ whole genome shotgun (WGS) entry which is preliminary data.</text>
</comment>
<feature type="domain" description="Integrase catalytic" evidence="1">
    <location>
        <begin position="277"/>
        <end position="472"/>
    </location>
</feature>
<accession>J9C7C1</accession>
<sequence length="687" mass="79406">MEMYGNIRCVTRNELVDGGVISASQYKHCLERKQFIIHQRGGNGRIALIDYNSLPQRVREKYDATYPDAIDQLKKRLMSNRLQHDSKAVEFYRDQYKLANGSGLTDKKQAEYALNAEVMNEMIRVESEAKSLHAKCGYHRPTEAWGIALGTCEQLRELYGHTLPNNPARLREKFNAYKREGYIALVSRKNGNSSARKVGADEARLLLKLKRSRVPVYTDAQIFEEFNRQAEQNGTLTPIKSLTTLRNYLYAPEVMPLWYAAVYGMQQWKSKFSTLMKTTLPTMRDSLWYSDGTKLNLYYKDANGRMCTTSVYEVMDAYSEVMLGYDISPKENFESQYRAFRMAVEVAQSRPFEIVNDNQGGHKKAAAAGFFERIAVLRKPTMPYNGQSKTIESAFGRFQQQILHKIWYFTGQNVTTKKLSSRPNMEFIEQNAFALPTLKEVKEIYLKCRDEWNEGGHPKTGISRMDMYTMSNNPEAVPLTEFDIKMMFWLKTQKTITYTNKGIEFTLNKQTYEYDVYGDNGLRNEEWALRNTGRSFHVMYDPMDMTTVELWEVCSTGIRFSAVATPKVTICRGTQERTEEESSYMRRTIQQSKETMALVQVTMEEFDLDEKIAAELFGLVTPQPKNVSGKTMDTIRQDYEKGKKKAPISLPEKQEEEDMVLEYATLGEETKYMSNLTFDEIDLYDKL</sequence>
<dbReference type="GO" id="GO:0015074">
    <property type="term" value="P:DNA integration"/>
    <property type="evidence" value="ECO:0007669"/>
    <property type="project" value="InterPro"/>
</dbReference>
<dbReference type="SUPFAM" id="SSF53098">
    <property type="entry name" value="Ribonuclease H-like"/>
    <property type="match status" value="1"/>
</dbReference>
<dbReference type="EMBL" id="AMCI01005638">
    <property type="protein sequence ID" value="EJW95740.1"/>
    <property type="molecule type" value="Genomic_DNA"/>
</dbReference>
<protein>
    <submittedName>
        <fullName evidence="2">Protein containing Integrase, catalytic core domain protein</fullName>
    </submittedName>
</protein>
<evidence type="ECO:0000259" key="1">
    <source>
        <dbReference type="PROSITE" id="PS50994"/>
    </source>
</evidence>
<dbReference type="InterPro" id="IPR036397">
    <property type="entry name" value="RNaseH_sf"/>
</dbReference>
<organism evidence="2">
    <name type="scientific">gut metagenome</name>
    <dbReference type="NCBI Taxonomy" id="749906"/>
    <lineage>
        <taxon>unclassified sequences</taxon>
        <taxon>metagenomes</taxon>
        <taxon>organismal metagenomes</taxon>
    </lineage>
</organism>
<name>J9C7C1_9ZZZZ</name>
<dbReference type="InterPro" id="IPR012337">
    <property type="entry name" value="RNaseH-like_sf"/>
</dbReference>
<gene>
    <name evidence="2" type="ORF">EVA_16149</name>
</gene>
<proteinExistence type="predicted"/>
<reference evidence="2" key="1">
    <citation type="journal article" date="2012" name="PLoS ONE">
        <title>Gene sets for utilization of primary and secondary nutrition supplies in the distal gut of endangered iberian lynx.</title>
        <authorList>
            <person name="Alcaide M."/>
            <person name="Messina E."/>
            <person name="Richter M."/>
            <person name="Bargiela R."/>
            <person name="Peplies J."/>
            <person name="Huws S.A."/>
            <person name="Newbold C.J."/>
            <person name="Golyshin P.N."/>
            <person name="Simon M.A."/>
            <person name="Lopez G."/>
            <person name="Yakimov M.M."/>
            <person name="Ferrer M."/>
        </authorList>
    </citation>
    <scope>NUCLEOTIDE SEQUENCE</scope>
</reference>
<dbReference type="GO" id="GO:0003676">
    <property type="term" value="F:nucleic acid binding"/>
    <property type="evidence" value="ECO:0007669"/>
    <property type="project" value="InterPro"/>
</dbReference>
<evidence type="ECO:0000313" key="2">
    <source>
        <dbReference type="EMBL" id="EJW95740.1"/>
    </source>
</evidence>